<dbReference type="Pfam" id="PF00488">
    <property type="entry name" value="MutS_V"/>
    <property type="match status" value="1"/>
</dbReference>
<dbReference type="GO" id="GO:0140664">
    <property type="term" value="F:ATP-dependent DNA damage sensor activity"/>
    <property type="evidence" value="ECO:0007669"/>
    <property type="project" value="InterPro"/>
</dbReference>
<evidence type="ECO:0000256" key="4">
    <source>
        <dbReference type="ARBA" id="ARBA00023125"/>
    </source>
</evidence>
<dbReference type="Proteomes" id="UP000001593">
    <property type="component" value="Unassembled WGS sequence"/>
</dbReference>
<dbReference type="STRING" id="45351.A7TB68"/>
<dbReference type="PANTHER" id="PTHR11361:SF148">
    <property type="entry name" value="DNA MISMATCH REPAIR PROTEIN MSH6"/>
    <property type="match status" value="1"/>
</dbReference>
<dbReference type="InterPro" id="IPR045076">
    <property type="entry name" value="MutS"/>
</dbReference>
<dbReference type="Gene3D" id="3.40.50.300">
    <property type="entry name" value="P-loop containing nucleotide triphosphate hydrolases"/>
    <property type="match status" value="1"/>
</dbReference>
<dbReference type="GO" id="GO:0005524">
    <property type="term" value="F:ATP binding"/>
    <property type="evidence" value="ECO:0007669"/>
    <property type="project" value="UniProtKB-KW"/>
</dbReference>
<dbReference type="GO" id="GO:0006298">
    <property type="term" value="P:mismatch repair"/>
    <property type="evidence" value="ECO:0007669"/>
    <property type="project" value="InterPro"/>
</dbReference>
<sequence length="61" mass="6791">GCYVPAELCRLTPVDRVFTRLGAHDRILAGESTFFVELSETATILRHSTRDSLVLLDELGE</sequence>
<dbReference type="InParanoid" id="A7TB68"/>
<keyword evidence="7" id="KW-1185">Reference proteome</keyword>
<dbReference type="EMBL" id="DS474827">
    <property type="protein sequence ID" value="EDO26750.1"/>
    <property type="molecule type" value="Genomic_DNA"/>
</dbReference>
<evidence type="ECO:0000259" key="5">
    <source>
        <dbReference type="SMART" id="SM00534"/>
    </source>
</evidence>
<dbReference type="eggNOG" id="KOG0217">
    <property type="taxonomic scope" value="Eukaryota"/>
</dbReference>
<keyword evidence="3" id="KW-0067">ATP-binding</keyword>
<gene>
    <name evidence="6" type="ORF">NEMVEDRAFT_v1g153129</name>
</gene>
<keyword evidence="2" id="KW-0547">Nucleotide-binding</keyword>
<reference evidence="6 7" key="1">
    <citation type="journal article" date="2007" name="Science">
        <title>Sea anemone genome reveals ancestral eumetazoan gene repertoire and genomic organization.</title>
        <authorList>
            <person name="Putnam N.H."/>
            <person name="Srivastava M."/>
            <person name="Hellsten U."/>
            <person name="Dirks B."/>
            <person name="Chapman J."/>
            <person name="Salamov A."/>
            <person name="Terry A."/>
            <person name="Shapiro H."/>
            <person name="Lindquist E."/>
            <person name="Kapitonov V.V."/>
            <person name="Jurka J."/>
            <person name="Genikhovich G."/>
            <person name="Grigoriev I.V."/>
            <person name="Lucas S.M."/>
            <person name="Steele R.E."/>
            <person name="Finnerty J.R."/>
            <person name="Technau U."/>
            <person name="Martindale M.Q."/>
            <person name="Rokhsar D.S."/>
        </authorList>
    </citation>
    <scope>NUCLEOTIDE SEQUENCE [LARGE SCALE GENOMIC DNA]</scope>
    <source>
        <strain evidence="7">CH2 X CH6</strain>
    </source>
</reference>
<dbReference type="HOGENOM" id="CLU_2929458_0_0_1"/>
<protein>
    <recommendedName>
        <fullName evidence="5">DNA mismatch repair proteins mutS family domain-containing protein</fullName>
    </recommendedName>
</protein>
<accession>A7TB68</accession>
<keyword evidence="4" id="KW-0238">DNA-binding</keyword>
<name>A7TB68_NEMVE</name>
<proteinExistence type="inferred from homology"/>
<dbReference type="SUPFAM" id="SSF52540">
    <property type="entry name" value="P-loop containing nucleoside triphosphate hydrolases"/>
    <property type="match status" value="1"/>
</dbReference>
<evidence type="ECO:0000313" key="7">
    <source>
        <dbReference type="Proteomes" id="UP000001593"/>
    </source>
</evidence>
<dbReference type="InterPro" id="IPR027417">
    <property type="entry name" value="P-loop_NTPase"/>
</dbReference>
<evidence type="ECO:0000256" key="2">
    <source>
        <dbReference type="ARBA" id="ARBA00022741"/>
    </source>
</evidence>
<evidence type="ECO:0000256" key="1">
    <source>
        <dbReference type="ARBA" id="ARBA00006271"/>
    </source>
</evidence>
<dbReference type="SMART" id="SM00534">
    <property type="entry name" value="MUTSac"/>
    <property type="match status" value="1"/>
</dbReference>
<dbReference type="PhylomeDB" id="A7TB68"/>
<dbReference type="InterPro" id="IPR000432">
    <property type="entry name" value="DNA_mismatch_repair_MutS_C"/>
</dbReference>
<evidence type="ECO:0000313" key="6">
    <source>
        <dbReference type="EMBL" id="EDO26750.1"/>
    </source>
</evidence>
<organism evidence="6 7">
    <name type="scientific">Nematostella vectensis</name>
    <name type="common">Starlet sea anemone</name>
    <dbReference type="NCBI Taxonomy" id="45351"/>
    <lineage>
        <taxon>Eukaryota</taxon>
        <taxon>Metazoa</taxon>
        <taxon>Cnidaria</taxon>
        <taxon>Anthozoa</taxon>
        <taxon>Hexacorallia</taxon>
        <taxon>Actiniaria</taxon>
        <taxon>Edwardsiidae</taxon>
        <taxon>Nematostella</taxon>
    </lineage>
</organism>
<dbReference type="PANTHER" id="PTHR11361">
    <property type="entry name" value="DNA MISMATCH REPAIR PROTEIN MUTS FAMILY MEMBER"/>
    <property type="match status" value="1"/>
</dbReference>
<dbReference type="GO" id="GO:0030983">
    <property type="term" value="F:mismatched DNA binding"/>
    <property type="evidence" value="ECO:0007669"/>
    <property type="project" value="InterPro"/>
</dbReference>
<evidence type="ECO:0000256" key="3">
    <source>
        <dbReference type="ARBA" id="ARBA00022840"/>
    </source>
</evidence>
<feature type="non-terminal residue" evidence="6">
    <location>
        <position position="61"/>
    </location>
</feature>
<comment type="similarity">
    <text evidence="1">Belongs to the DNA mismatch repair MutS family.</text>
</comment>
<dbReference type="AlphaFoldDB" id="A7TB68"/>
<feature type="domain" description="DNA mismatch repair proteins mutS family" evidence="5">
    <location>
        <begin position="1"/>
        <end position="61"/>
    </location>
</feature>